<keyword evidence="4 8" id="KW-0540">Nuclease</keyword>
<evidence type="ECO:0000256" key="9">
    <source>
        <dbReference type="SAM" id="MobiDB-lite"/>
    </source>
</evidence>
<protein>
    <recommendedName>
        <fullName evidence="8">Ribonuclease 3</fullName>
        <ecNumber evidence="8">3.1.26.3</ecNumber>
    </recommendedName>
    <alternativeName>
        <fullName evidence="8">Ribonuclease III</fullName>
        <shortName evidence="8">RNase III</shortName>
    </alternativeName>
</protein>
<dbReference type="CDD" id="cd00593">
    <property type="entry name" value="RIBOc"/>
    <property type="match status" value="1"/>
</dbReference>
<organism evidence="12 13">
    <name type="scientific">Hoylesella saccharolytica F0055</name>
    <dbReference type="NCBI Taxonomy" id="1127699"/>
    <lineage>
        <taxon>Bacteria</taxon>
        <taxon>Pseudomonadati</taxon>
        <taxon>Bacteroidota</taxon>
        <taxon>Bacteroidia</taxon>
        <taxon>Bacteroidales</taxon>
        <taxon>Prevotellaceae</taxon>
        <taxon>Hoylesella</taxon>
    </lineage>
</organism>
<comment type="subunit">
    <text evidence="8">Homodimer.</text>
</comment>
<dbReference type="PANTHER" id="PTHR11207:SF0">
    <property type="entry name" value="RIBONUCLEASE 3"/>
    <property type="match status" value="1"/>
</dbReference>
<dbReference type="GO" id="GO:0010468">
    <property type="term" value="P:regulation of gene expression"/>
    <property type="evidence" value="ECO:0007669"/>
    <property type="project" value="TreeGrafter"/>
</dbReference>
<evidence type="ECO:0000313" key="12">
    <source>
        <dbReference type="EMBL" id="EKY00539.1"/>
    </source>
</evidence>
<evidence type="ECO:0000256" key="8">
    <source>
        <dbReference type="HAMAP-Rule" id="MF_00104"/>
    </source>
</evidence>
<evidence type="ECO:0000256" key="6">
    <source>
        <dbReference type="ARBA" id="ARBA00022801"/>
    </source>
</evidence>
<dbReference type="PROSITE" id="PS50142">
    <property type="entry name" value="RNASE_3_2"/>
    <property type="match status" value="1"/>
</dbReference>
<dbReference type="HAMAP" id="MF_00104">
    <property type="entry name" value="RNase_III"/>
    <property type="match status" value="1"/>
</dbReference>
<feature type="compositionally biased region" description="Basic residues" evidence="9">
    <location>
        <begin position="393"/>
        <end position="412"/>
    </location>
</feature>
<keyword evidence="8" id="KW-0699">rRNA-binding</keyword>
<dbReference type="PROSITE" id="PS00517">
    <property type="entry name" value="RNASE_3_1"/>
    <property type="match status" value="1"/>
</dbReference>
<keyword evidence="5 8" id="KW-0255">Endonuclease</keyword>
<keyword evidence="13" id="KW-1185">Reference proteome</keyword>
<dbReference type="OrthoDB" id="9805026at2"/>
<evidence type="ECO:0000256" key="2">
    <source>
        <dbReference type="ARBA" id="ARBA00010183"/>
    </source>
</evidence>
<feature type="active site" evidence="8">
    <location>
        <position position="134"/>
    </location>
</feature>
<feature type="region of interest" description="Disordered" evidence="9">
    <location>
        <begin position="336"/>
        <end position="433"/>
    </location>
</feature>
<comment type="caution">
    <text evidence="12">The sequence shown here is derived from an EMBL/GenBank/DDBJ whole genome shotgun (WGS) entry which is preliminary data.</text>
</comment>
<dbReference type="SUPFAM" id="SSF54768">
    <property type="entry name" value="dsRNA-binding domain-like"/>
    <property type="match status" value="1"/>
</dbReference>
<gene>
    <name evidence="8" type="primary">rnc</name>
    <name evidence="12" type="ORF">HMPREF9151_01219</name>
</gene>
<dbReference type="PATRIC" id="fig|1127699.3.peg.1128"/>
<evidence type="ECO:0000259" key="10">
    <source>
        <dbReference type="PROSITE" id="PS50137"/>
    </source>
</evidence>
<dbReference type="GO" id="GO:0019843">
    <property type="term" value="F:rRNA binding"/>
    <property type="evidence" value="ECO:0007669"/>
    <property type="project" value="UniProtKB-KW"/>
</dbReference>
<dbReference type="RefSeq" id="WP_009162434.1">
    <property type="nucleotide sequence ID" value="NZ_KB290995.1"/>
</dbReference>
<dbReference type="Proteomes" id="UP000010433">
    <property type="component" value="Unassembled WGS sequence"/>
</dbReference>
<comment type="subcellular location">
    <subcellularLocation>
        <location evidence="8">Cytoplasm</location>
    </subcellularLocation>
</comment>
<comment type="similarity">
    <text evidence="2">Belongs to the ribonuclease III family.</text>
</comment>
<evidence type="ECO:0000256" key="3">
    <source>
        <dbReference type="ARBA" id="ARBA00022664"/>
    </source>
</evidence>
<evidence type="ECO:0000256" key="1">
    <source>
        <dbReference type="ARBA" id="ARBA00000109"/>
    </source>
</evidence>
<dbReference type="SMART" id="SM00358">
    <property type="entry name" value="DSRM"/>
    <property type="match status" value="1"/>
</dbReference>
<dbReference type="InterPro" id="IPR011907">
    <property type="entry name" value="RNase_III"/>
</dbReference>
<evidence type="ECO:0000256" key="5">
    <source>
        <dbReference type="ARBA" id="ARBA00022759"/>
    </source>
</evidence>
<keyword evidence="8" id="KW-0698">rRNA processing</keyword>
<dbReference type="SUPFAM" id="SSF69065">
    <property type="entry name" value="RNase III domain-like"/>
    <property type="match status" value="1"/>
</dbReference>
<dbReference type="PROSITE" id="PS50137">
    <property type="entry name" value="DS_RBD"/>
    <property type="match status" value="1"/>
</dbReference>
<dbReference type="GO" id="GO:0006364">
    <property type="term" value="P:rRNA processing"/>
    <property type="evidence" value="ECO:0007669"/>
    <property type="project" value="UniProtKB-UniRule"/>
</dbReference>
<feature type="binding site" evidence="8">
    <location>
        <position position="131"/>
    </location>
    <ligand>
        <name>Mg(2+)</name>
        <dbReference type="ChEBI" id="CHEBI:18420"/>
    </ligand>
</feature>
<dbReference type="InterPro" id="IPR000999">
    <property type="entry name" value="RNase_III_dom"/>
</dbReference>
<dbReference type="GO" id="GO:0003725">
    <property type="term" value="F:double-stranded RNA binding"/>
    <property type="evidence" value="ECO:0007669"/>
    <property type="project" value="TreeGrafter"/>
</dbReference>
<dbReference type="EC" id="3.1.26.3" evidence="8"/>
<evidence type="ECO:0000256" key="7">
    <source>
        <dbReference type="ARBA" id="ARBA00022884"/>
    </source>
</evidence>
<keyword evidence="6 8" id="KW-0378">Hydrolase</keyword>
<feature type="binding site" evidence="8">
    <location>
        <position position="134"/>
    </location>
    <ligand>
        <name>Mg(2+)</name>
        <dbReference type="ChEBI" id="CHEBI:18420"/>
    </ligand>
</feature>
<keyword evidence="3 8" id="KW-0507">mRNA processing</keyword>
<dbReference type="InterPro" id="IPR036389">
    <property type="entry name" value="RNase_III_sf"/>
</dbReference>
<dbReference type="PANTHER" id="PTHR11207">
    <property type="entry name" value="RIBONUCLEASE III"/>
    <property type="match status" value="1"/>
</dbReference>
<evidence type="ECO:0000313" key="13">
    <source>
        <dbReference type="Proteomes" id="UP000010433"/>
    </source>
</evidence>
<dbReference type="STRING" id="1127699.HMPREF9151_01219"/>
<keyword evidence="8" id="KW-0819">tRNA processing</keyword>
<dbReference type="Gene3D" id="3.30.160.20">
    <property type="match status" value="1"/>
</dbReference>
<comment type="function">
    <text evidence="8">Digests double-stranded RNA. Involved in the processing of primary rRNA transcript to yield the immediate precursors to the large and small rRNAs (23S and 16S). Processes some mRNAs, and tRNAs when they are encoded in the rRNA operon. Processes pre-crRNA and tracrRNA of type II CRISPR loci if present in the organism.</text>
</comment>
<dbReference type="GO" id="GO:0046872">
    <property type="term" value="F:metal ion binding"/>
    <property type="evidence" value="ECO:0007669"/>
    <property type="project" value="UniProtKB-KW"/>
</dbReference>
<comment type="cofactor">
    <cofactor evidence="8">
        <name>Mg(2+)</name>
        <dbReference type="ChEBI" id="CHEBI:18420"/>
    </cofactor>
</comment>
<dbReference type="GO" id="GO:0004525">
    <property type="term" value="F:ribonuclease III activity"/>
    <property type="evidence" value="ECO:0007669"/>
    <property type="project" value="UniProtKB-UniRule"/>
</dbReference>
<keyword evidence="7 8" id="KW-0694">RNA-binding</keyword>
<keyword evidence="8" id="KW-0963">Cytoplasm</keyword>
<feature type="domain" description="RNase III" evidence="11">
    <location>
        <begin position="20"/>
        <end position="145"/>
    </location>
</feature>
<dbReference type="AlphaFoldDB" id="L1NAI9"/>
<sequence length="479" mass="53436">MLNNLIDRIKLPFRKEKELYSSLYDILGFYPRNIQYYKLALMHKSIMHRGANGKPVNNERLEFLGDAILDAVVGDIVYRRFPGKREGFLTNTRSKLVQRETLNRLAREMGVCRLILSSGSASSHNNYMGGNAFEALVGAIYLDRGYAGCMQFMERRILNRMINIEKVAYKEVNFKSKLIEWSQKNRIRLDFVVKEQGKDKNGSPFFFFCAVLEGIEGSTAKGYSKKESQQLASKLTLERLKKEPKFIDEVFAAKTNRTKMEEEPVEGVPDTEEKMDFLISSEQLISSETSLQESADISAEVLNDTTVADNDATETCNGVEEKTSDNLIGVQNDAPKAFAKEKKQTERQPRGRKKKNDISANNVQKSGAEELSITGDTVSEPSNADVKAERVAPKKAKKPASKVQKSPRGRKKKVEEVASAAETSGLDLENDPDFDLSHITAVEQTREEIIAAAEAAAFGESISSAQEDVVSADWSGKVS</sequence>
<dbReference type="EMBL" id="AMEP01000085">
    <property type="protein sequence ID" value="EKY00539.1"/>
    <property type="molecule type" value="Genomic_DNA"/>
</dbReference>
<name>L1NAI9_9BACT</name>
<dbReference type="GO" id="GO:0006397">
    <property type="term" value="P:mRNA processing"/>
    <property type="evidence" value="ECO:0007669"/>
    <property type="project" value="UniProtKB-UniRule"/>
</dbReference>
<keyword evidence="8" id="KW-0460">Magnesium</keyword>
<dbReference type="Pfam" id="PF14622">
    <property type="entry name" value="Ribonucleas_3_3"/>
    <property type="match status" value="1"/>
</dbReference>
<dbReference type="NCBIfam" id="TIGR02191">
    <property type="entry name" value="RNaseIII"/>
    <property type="match status" value="1"/>
</dbReference>
<feature type="binding site" evidence="8">
    <location>
        <position position="62"/>
    </location>
    <ligand>
        <name>Mg(2+)</name>
        <dbReference type="ChEBI" id="CHEBI:18420"/>
    </ligand>
</feature>
<dbReference type="HOGENOM" id="CLU_000907_1_0_10"/>
<dbReference type="SMART" id="SM00535">
    <property type="entry name" value="RIBOc"/>
    <property type="match status" value="1"/>
</dbReference>
<evidence type="ECO:0000256" key="4">
    <source>
        <dbReference type="ARBA" id="ARBA00022722"/>
    </source>
</evidence>
<proteinExistence type="inferred from homology"/>
<dbReference type="Gene3D" id="1.10.1520.10">
    <property type="entry name" value="Ribonuclease III domain"/>
    <property type="match status" value="1"/>
</dbReference>
<reference evidence="12 13" key="1">
    <citation type="submission" date="2012-05" db="EMBL/GenBank/DDBJ databases">
        <authorList>
            <person name="Weinstock G."/>
            <person name="Sodergren E."/>
            <person name="Lobos E.A."/>
            <person name="Fulton L."/>
            <person name="Fulton R."/>
            <person name="Courtney L."/>
            <person name="Fronick C."/>
            <person name="O'Laughlin M."/>
            <person name="Godfrey J."/>
            <person name="Wilson R.M."/>
            <person name="Miner T."/>
            <person name="Farmer C."/>
            <person name="Delehaunty K."/>
            <person name="Cordes M."/>
            <person name="Minx P."/>
            <person name="Tomlinson C."/>
            <person name="Chen J."/>
            <person name="Wollam A."/>
            <person name="Pepin K.H."/>
            <person name="Bhonagiri V."/>
            <person name="Zhang X."/>
            <person name="Suruliraj S."/>
            <person name="Warren W."/>
            <person name="Mitreva M."/>
            <person name="Mardis E.R."/>
            <person name="Wilson R.K."/>
        </authorList>
    </citation>
    <scope>NUCLEOTIDE SEQUENCE [LARGE SCALE GENOMIC DNA]</scope>
    <source>
        <strain evidence="12 13">F0055</strain>
    </source>
</reference>
<accession>L1NAI9</accession>
<dbReference type="GO" id="GO:0008033">
    <property type="term" value="P:tRNA processing"/>
    <property type="evidence" value="ECO:0007669"/>
    <property type="project" value="UniProtKB-KW"/>
</dbReference>
<dbReference type="Pfam" id="PF00035">
    <property type="entry name" value="dsrm"/>
    <property type="match status" value="1"/>
</dbReference>
<keyword evidence="8" id="KW-0479">Metal-binding</keyword>
<comment type="catalytic activity">
    <reaction evidence="1 8">
        <text>Endonucleolytic cleavage to 5'-phosphomonoester.</text>
        <dbReference type="EC" id="3.1.26.3"/>
    </reaction>
</comment>
<dbReference type="GO" id="GO:0005737">
    <property type="term" value="C:cytoplasm"/>
    <property type="evidence" value="ECO:0007669"/>
    <property type="project" value="UniProtKB-SubCell"/>
</dbReference>
<feature type="active site" evidence="8">
    <location>
        <position position="66"/>
    </location>
</feature>
<feature type="domain" description="DRBM" evidence="10">
    <location>
        <begin position="173"/>
        <end position="242"/>
    </location>
</feature>
<feature type="compositionally biased region" description="Basic and acidic residues" evidence="9">
    <location>
        <begin position="338"/>
        <end position="349"/>
    </location>
</feature>
<evidence type="ECO:0000259" key="11">
    <source>
        <dbReference type="PROSITE" id="PS50142"/>
    </source>
</evidence>
<dbReference type="InterPro" id="IPR014720">
    <property type="entry name" value="dsRBD_dom"/>
</dbReference>